<dbReference type="PANTHER" id="PTHR10344:SF4">
    <property type="entry name" value="UMP-CMP KINASE 2, MITOCHONDRIAL"/>
    <property type="match status" value="1"/>
</dbReference>
<keyword evidence="3 8" id="KW-0545">Nucleotide biosynthesis</keyword>
<feature type="domain" description="Thymidylate kinase-like" evidence="9">
    <location>
        <begin position="5"/>
        <end position="188"/>
    </location>
</feature>
<proteinExistence type="inferred from homology"/>
<dbReference type="KEGG" id="cis:CINS_0720"/>
<keyword evidence="5 8" id="KW-0418">Kinase</keyword>
<dbReference type="GeneID" id="74431523"/>
<evidence type="ECO:0000259" key="9">
    <source>
        <dbReference type="Pfam" id="PF02223"/>
    </source>
</evidence>
<dbReference type="PANTHER" id="PTHR10344">
    <property type="entry name" value="THYMIDYLATE KINASE"/>
    <property type="match status" value="1"/>
</dbReference>
<dbReference type="HAMAP" id="MF_00165">
    <property type="entry name" value="Thymidylate_kinase"/>
    <property type="match status" value="1"/>
</dbReference>
<comment type="catalytic activity">
    <reaction evidence="7 8">
        <text>dTMP + ATP = dTDP + ADP</text>
        <dbReference type="Rhea" id="RHEA:13517"/>
        <dbReference type="ChEBI" id="CHEBI:30616"/>
        <dbReference type="ChEBI" id="CHEBI:58369"/>
        <dbReference type="ChEBI" id="CHEBI:63528"/>
        <dbReference type="ChEBI" id="CHEBI:456216"/>
        <dbReference type="EC" id="2.7.4.9"/>
    </reaction>
</comment>
<accession>A0A0A8H460</accession>
<dbReference type="EC" id="2.7.4.9" evidence="8"/>
<evidence type="ECO:0000256" key="4">
    <source>
        <dbReference type="ARBA" id="ARBA00022741"/>
    </source>
</evidence>
<evidence type="ECO:0000313" key="11">
    <source>
        <dbReference type="Proteomes" id="UP000031163"/>
    </source>
</evidence>
<feature type="binding site" evidence="8">
    <location>
        <begin position="7"/>
        <end position="14"/>
    </location>
    <ligand>
        <name>ATP</name>
        <dbReference type="ChEBI" id="CHEBI:30616"/>
    </ligand>
</feature>
<dbReference type="GO" id="GO:0005829">
    <property type="term" value="C:cytosol"/>
    <property type="evidence" value="ECO:0007669"/>
    <property type="project" value="TreeGrafter"/>
</dbReference>
<dbReference type="InterPro" id="IPR018094">
    <property type="entry name" value="Thymidylate_kinase"/>
</dbReference>
<keyword evidence="6 8" id="KW-0067">ATP-binding</keyword>
<evidence type="ECO:0000256" key="3">
    <source>
        <dbReference type="ARBA" id="ARBA00022727"/>
    </source>
</evidence>
<organism evidence="10 11">
    <name type="scientific">Campylobacter insulaenigrae NCTC 12927</name>
    <dbReference type="NCBI Taxonomy" id="1031564"/>
    <lineage>
        <taxon>Bacteria</taxon>
        <taxon>Pseudomonadati</taxon>
        <taxon>Campylobacterota</taxon>
        <taxon>Epsilonproteobacteria</taxon>
        <taxon>Campylobacterales</taxon>
        <taxon>Campylobacteraceae</taxon>
        <taxon>Campylobacter</taxon>
    </lineage>
</organism>
<reference evidence="10 11" key="1">
    <citation type="journal article" date="2014" name="Genome Biol. Evol.">
        <title>Comparative Genomics of the Campylobacter lari Group.</title>
        <authorList>
            <person name="Miller W.G."/>
            <person name="Yee E."/>
            <person name="Chapman M.H."/>
            <person name="Smith T.P."/>
            <person name="Bono J.L."/>
            <person name="Huynh S."/>
            <person name="Parker C.T."/>
            <person name="Vandamme P."/>
            <person name="Luong K."/>
            <person name="Korlach J."/>
        </authorList>
    </citation>
    <scope>NUCLEOTIDE SEQUENCE [LARGE SCALE GENOMIC DNA]</scope>
    <source>
        <strain evidence="10 11">NCTC 12927</strain>
    </source>
</reference>
<comment type="function">
    <text evidence="8">Phosphorylation of dTMP to form dTDP in both de novo and salvage pathways of dTTP synthesis.</text>
</comment>
<dbReference type="CDD" id="cd01672">
    <property type="entry name" value="TMPK"/>
    <property type="match status" value="1"/>
</dbReference>
<evidence type="ECO:0000256" key="1">
    <source>
        <dbReference type="ARBA" id="ARBA00009776"/>
    </source>
</evidence>
<evidence type="ECO:0000256" key="8">
    <source>
        <dbReference type="HAMAP-Rule" id="MF_00165"/>
    </source>
</evidence>
<name>A0A0A8H460_9BACT</name>
<dbReference type="GO" id="GO:0006235">
    <property type="term" value="P:dTTP biosynthetic process"/>
    <property type="evidence" value="ECO:0007669"/>
    <property type="project" value="UniProtKB-UniRule"/>
</dbReference>
<dbReference type="GO" id="GO:0005524">
    <property type="term" value="F:ATP binding"/>
    <property type="evidence" value="ECO:0007669"/>
    <property type="project" value="UniProtKB-UniRule"/>
</dbReference>
<dbReference type="EMBL" id="CP007770">
    <property type="protein sequence ID" value="AJC87689.1"/>
    <property type="molecule type" value="Genomic_DNA"/>
</dbReference>
<dbReference type="Gene3D" id="3.40.50.300">
    <property type="entry name" value="P-loop containing nucleotide triphosphate hydrolases"/>
    <property type="match status" value="1"/>
</dbReference>
<keyword evidence="4 8" id="KW-0547">Nucleotide-binding</keyword>
<dbReference type="Proteomes" id="UP000031163">
    <property type="component" value="Chromosome"/>
</dbReference>
<evidence type="ECO:0000256" key="2">
    <source>
        <dbReference type="ARBA" id="ARBA00022679"/>
    </source>
</evidence>
<evidence type="ECO:0000256" key="5">
    <source>
        <dbReference type="ARBA" id="ARBA00022777"/>
    </source>
</evidence>
<dbReference type="InterPro" id="IPR027417">
    <property type="entry name" value="P-loop_NTPase"/>
</dbReference>
<dbReference type="STRING" id="1031564.CINS_0720"/>
<dbReference type="GO" id="GO:0006233">
    <property type="term" value="P:dTDP biosynthetic process"/>
    <property type="evidence" value="ECO:0007669"/>
    <property type="project" value="InterPro"/>
</dbReference>
<dbReference type="Pfam" id="PF02223">
    <property type="entry name" value="Thymidylate_kin"/>
    <property type="match status" value="1"/>
</dbReference>
<dbReference type="NCBIfam" id="TIGR00041">
    <property type="entry name" value="DTMP_kinase"/>
    <property type="match status" value="1"/>
</dbReference>
<evidence type="ECO:0000256" key="7">
    <source>
        <dbReference type="ARBA" id="ARBA00048743"/>
    </source>
</evidence>
<evidence type="ECO:0000256" key="6">
    <source>
        <dbReference type="ARBA" id="ARBA00022840"/>
    </source>
</evidence>
<dbReference type="InterPro" id="IPR039430">
    <property type="entry name" value="Thymidylate_kin-like_dom"/>
</dbReference>
<dbReference type="AlphaFoldDB" id="A0A0A8H460"/>
<evidence type="ECO:0000313" key="10">
    <source>
        <dbReference type="EMBL" id="AJC87689.1"/>
    </source>
</evidence>
<protein>
    <recommendedName>
        <fullName evidence="8">Thymidylate kinase</fullName>
        <ecNumber evidence="8">2.7.4.9</ecNumber>
    </recommendedName>
    <alternativeName>
        <fullName evidence="8">dTMP kinase</fullName>
    </alternativeName>
</protein>
<comment type="similarity">
    <text evidence="1 8">Belongs to the thymidylate kinase family.</text>
</comment>
<sequence length="194" mass="22296">MYVAIEGIDCVGKSTQIEILKKSFKDAIFTKEPGATKLGEKVRELLLQSEVKISKKAELLLFLADRANHIDLVLSQYKNKLIISDRSFISGIAYARNEFNKETLFDLNFFATSGNFPNKVVFLHANKELIGERLASKKLDTIEKRGIKYFLEIQDELENTLNFLKDKIDFEILKLDASFSIQDIHKQIKEFIDD</sequence>
<dbReference type="GO" id="GO:0006227">
    <property type="term" value="P:dUDP biosynthetic process"/>
    <property type="evidence" value="ECO:0007669"/>
    <property type="project" value="TreeGrafter"/>
</dbReference>
<dbReference type="HOGENOM" id="CLU_049131_0_0_7"/>
<dbReference type="RefSeq" id="WP_039649911.1">
    <property type="nucleotide sequence ID" value="NZ_CP007770.1"/>
</dbReference>
<keyword evidence="2 8" id="KW-0808">Transferase</keyword>
<dbReference type="SUPFAM" id="SSF52540">
    <property type="entry name" value="P-loop containing nucleoside triphosphate hydrolases"/>
    <property type="match status" value="1"/>
</dbReference>
<dbReference type="GO" id="GO:0004798">
    <property type="term" value="F:dTMP kinase activity"/>
    <property type="evidence" value="ECO:0007669"/>
    <property type="project" value="UniProtKB-UniRule"/>
</dbReference>
<gene>
    <name evidence="8 10" type="primary">tmk</name>
    <name evidence="10" type="ORF">CINS_0720</name>
</gene>